<protein>
    <submittedName>
        <fullName evidence="2">Putative ovule protein</fullName>
    </submittedName>
</protein>
<evidence type="ECO:0000313" key="2">
    <source>
        <dbReference type="EMBL" id="JAP08904.1"/>
    </source>
</evidence>
<feature type="region of interest" description="Disordered" evidence="1">
    <location>
        <begin position="1"/>
        <end position="41"/>
    </location>
</feature>
<accession>A0A0V0GLP4</accession>
<dbReference type="EMBL" id="GEDG01036050">
    <property type="protein sequence ID" value="JAP08904.1"/>
    <property type="molecule type" value="Transcribed_RNA"/>
</dbReference>
<feature type="compositionally biased region" description="Basic residues" evidence="1">
    <location>
        <begin position="17"/>
        <end position="28"/>
    </location>
</feature>
<evidence type="ECO:0000256" key="1">
    <source>
        <dbReference type="SAM" id="MobiDB-lite"/>
    </source>
</evidence>
<sequence>MKFILTISPKTKTPKEIKKRSKNRKREKNVKGIGELDSQTHDDLSRKKYSLPITLTQNVKPKITYLRNHPLSYMHALPR</sequence>
<proteinExistence type="predicted"/>
<name>A0A0V0GLP4_SOLCH</name>
<dbReference type="AlphaFoldDB" id="A0A0V0GLP4"/>
<reference evidence="2" key="1">
    <citation type="submission" date="2015-12" db="EMBL/GenBank/DDBJ databases">
        <title>Gene expression during late stages of embryo sac development: a critical building block for successful pollen-pistil interactions.</title>
        <authorList>
            <person name="Liu Y."/>
            <person name="Joly V."/>
            <person name="Sabar M."/>
            <person name="Matton D.P."/>
        </authorList>
    </citation>
    <scope>NUCLEOTIDE SEQUENCE</scope>
</reference>
<organism evidence="2">
    <name type="scientific">Solanum chacoense</name>
    <name type="common">Chaco potato</name>
    <dbReference type="NCBI Taxonomy" id="4108"/>
    <lineage>
        <taxon>Eukaryota</taxon>
        <taxon>Viridiplantae</taxon>
        <taxon>Streptophyta</taxon>
        <taxon>Embryophyta</taxon>
        <taxon>Tracheophyta</taxon>
        <taxon>Spermatophyta</taxon>
        <taxon>Magnoliopsida</taxon>
        <taxon>eudicotyledons</taxon>
        <taxon>Gunneridae</taxon>
        <taxon>Pentapetalae</taxon>
        <taxon>asterids</taxon>
        <taxon>lamiids</taxon>
        <taxon>Solanales</taxon>
        <taxon>Solanaceae</taxon>
        <taxon>Solanoideae</taxon>
        <taxon>Solaneae</taxon>
        <taxon>Solanum</taxon>
    </lineage>
</organism>